<name>A0ABU1JR46_9PROT</name>
<feature type="region of interest" description="Disordered" evidence="1">
    <location>
        <begin position="1003"/>
        <end position="1059"/>
    </location>
</feature>
<keyword evidence="2" id="KW-0732">Signal</keyword>
<dbReference type="EMBL" id="JAVDPW010000006">
    <property type="protein sequence ID" value="MDR6291096.1"/>
    <property type="molecule type" value="Genomic_DNA"/>
</dbReference>
<keyword evidence="4" id="KW-1185">Reference proteome</keyword>
<proteinExistence type="predicted"/>
<gene>
    <name evidence="3" type="ORF">E9232_003622</name>
</gene>
<organism evidence="3 4">
    <name type="scientific">Inquilinus ginsengisoli</name>
    <dbReference type="NCBI Taxonomy" id="363840"/>
    <lineage>
        <taxon>Bacteria</taxon>
        <taxon>Pseudomonadati</taxon>
        <taxon>Pseudomonadota</taxon>
        <taxon>Alphaproteobacteria</taxon>
        <taxon>Rhodospirillales</taxon>
        <taxon>Rhodospirillaceae</taxon>
        <taxon>Inquilinus</taxon>
    </lineage>
</organism>
<evidence type="ECO:0000256" key="1">
    <source>
        <dbReference type="SAM" id="MobiDB-lite"/>
    </source>
</evidence>
<feature type="signal peptide" evidence="2">
    <location>
        <begin position="1"/>
        <end position="23"/>
    </location>
</feature>
<dbReference type="RefSeq" id="WP_309796055.1">
    <property type="nucleotide sequence ID" value="NZ_JAVDPW010000006.1"/>
</dbReference>
<comment type="caution">
    <text evidence="3">The sequence shown here is derived from an EMBL/GenBank/DDBJ whole genome shotgun (WGS) entry which is preliminary data.</text>
</comment>
<dbReference type="Proteomes" id="UP001262410">
    <property type="component" value="Unassembled WGS sequence"/>
</dbReference>
<protein>
    <submittedName>
        <fullName evidence="3">Uncharacterized protein</fullName>
    </submittedName>
</protein>
<evidence type="ECO:0000256" key="2">
    <source>
        <dbReference type="SAM" id="SignalP"/>
    </source>
</evidence>
<sequence>MNAGRWSQVLSLVVFLMVPQAWAQPAALPTRPDAAATIDQDKFPTAGQHDTLLHVLQPGRFSIRVRSQSGVALQLVDMLTGPSEPSGEAGATDGRLDALLDIGTYKLRLFGAKAAEGEVALSVAPFKDDQPPSLRPRDGAVVSGELADLQQRSYWLMVDGPAPLRLEAAGRGLADLRFWLNGTDLVPQTGRLRTTEPVAGHPMTDIVFEGALEPGAYLVTAYGGPAAVWADGKTEQPFHIRFGASDALAAGWIGGTIGPFGRDLYRIGNAATTYRLDLPAAAPAGLRLYDGINAQSGAGIDRKSREPTVSLSAGAQSTGDRVLEVTGAAGQAFQLRAIETPGSRELSQAGDWWLSAPTIGFGGDELPSTLAVIRSDGADKPSITVASNAPQIGPGLAWRQRFNLRGASTLLLQVTAPGPVTVRSDGPTIKPAITYPNGSPLPARTNGAAPQVWDLAAGWYLLRLDPVGGASGILDLTVGPPGVVPPDSKPIQPAAPVVAFGQRTVASGQTFYLVQNGGPGTSAGLSARPSPPDLAQGPLTVTQAAGEAVTVPLRHPDDGTLVATVVGAGALALPQPKPAADGSVTLQLPPPDQPRNTILSWRLPEVPVANPVVTPLPALTRLEATKPFFFDLGRDTQRSFTLDVAEGGLYRVETLGRLSTTGSIATAFIASLGDAAANGAGQNMLLQQYLRAGRYRVAVGSKDTAGRVGITARPTPMLGGAALVPAGSVRAALPAGSGILFPIEIPADGDYRLEILGLNRSFTARLEDAEGWPLLPAGDLSDLQQTLAAGRYRLMILPEAVDTEVVARLTRIVPEVALEGHGPHPLPFDAEQSFQWREPDGRGDPRTPDQWDFALEGPAKTSLTLGEGMVADLRRLDTPDAPPVARFSSAAAYEAELPAGHYRVEATSLGRNDRLDYTLALHTDDLQPDTPRNVALPATVPFSIAADRVVSLTSFGGLDVKATLRDAEGQVLGRFDDRDGDWNIAVSQYLPAGRYSLDLAQVEAATTTSDESSDSSDESESSDSSGDGSGPTTELRLSLPPDDSAGAAAAPTGTAELKGPTVHHLAMPAAAKGSLMVAAAHSTAELMLALERQGQDGAWTSVAIDRGLAPVVAVPADGDDIRPWRLSTWTVDGGGEAVQVAARIVTAPPQKAESVVLAAVPLDGLPQTLAAALVATPGAGLSQVDDGPDALWQGSVPGRALRPLGGTVLAPQSDRVWLLSRAAPTAKLALQPLAADPSKAIVLDLAAGETATLPAVAQTNKLRVWLARSGDGQPGLDAGFGMGVADGEAIAAAEPTTPLTVRNAAGAGALRLELTGLDVTLVPERRAEADLSATLAPSTVLPVILPAGPKRLRLDLPAGVAALALRQDNRDAVTAWAGAAPASWSLDSDWTEVLLINTGTAPAPVALSQIPGPAPAFDGMLKRFYGAEGMVLLQLPPDTGPGHRLVVAGAADATVIGRDGKVSRGHRIPLTGPGTVVLRHDAGLVALWREANEAGPWPQPELQDAPLPGNLPLAGEAMTLRVRSAAPALLTARTTAPVILAADGDEPVLYPAGAEFHRYLQDASLLHLFSPQDGPLSGSIELVATPIVPLAEGVGDPVTVASGGTGLFGFTVEKDSDIGIGIRAEPDRVAVRLLDAQGQPLGDGVVQMRHLAPGRYLVEVRVPPDAPASLVRPAVVGIKARPSGPPEDVIRDYLDLAGLAPAASSVRGK</sequence>
<reference evidence="3 4" key="1">
    <citation type="submission" date="2023-07" db="EMBL/GenBank/DDBJ databases">
        <title>Sorghum-associated microbial communities from plants grown in Nebraska, USA.</title>
        <authorList>
            <person name="Schachtman D."/>
        </authorList>
    </citation>
    <scope>NUCLEOTIDE SEQUENCE [LARGE SCALE GENOMIC DNA]</scope>
    <source>
        <strain evidence="3 4">584</strain>
    </source>
</reference>
<feature type="compositionally biased region" description="Acidic residues" evidence="1">
    <location>
        <begin position="1011"/>
        <end position="1021"/>
    </location>
</feature>
<evidence type="ECO:0000313" key="3">
    <source>
        <dbReference type="EMBL" id="MDR6291096.1"/>
    </source>
</evidence>
<feature type="compositionally biased region" description="Low complexity" evidence="1">
    <location>
        <begin position="1045"/>
        <end position="1055"/>
    </location>
</feature>
<evidence type="ECO:0000313" key="4">
    <source>
        <dbReference type="Proteomes" id="UP001262410"/>
    </source>
</evidence>
<feature type="chain" id="PRO_5047336251" evidence="2">
    <location>
        <begin position="24"/>
        <end position="1709"/>
    </location>
</feature>
<accession>A0ABU1JR46</accession>